<dbReference type="EMBL" id="HBIV01009706">
    <property type="protein sequence ID" value="CAE0655191.1"/>
    <property type="molecule type" value="Transcribed_RNA"/>
</dbReference>
<dbReference type="AlphaFoldDB" id="A0A7S4DKF7"/>
<feature type="region of interest" description="Disordered" evidence="2">
    <location>
        <begin position="1"/>
        <end position="23"/>
    </location>
</feature>
<reference evidence="3" key="1">
    <citation type="submission" date="2021-01" db="EMBL/GenBank/DDBJ databases">
        <authorList>
            <person name="Corre E."/>
            <person name="Pelletier E."/>
            <person name="Niang G."/>
            <person name="Scheremetjew M."/>
            <person name="Finn R."/>
            <person name="Kale V."/>
            <person name="Holt S."/>
            <person name="Cochrane G."/>
            <person name="Meng A."/>
            <person name="Brown T."/>
            <person name="Cohen L."/>
        </authorList>
    </citation>
    <scope>NUCLEOTIDE SEQUENCE</scope>
    <source>
        <strain evidence="3">CCCM811</strain>
    </source>
</reference>
<gene>
    <name evidence="3" type="ORF">LGLO00237_LOCUS7345</name>
</gene>
<evidence type="ECO:0000256" key="2">
    <source>
        <dbReference type="SAM" id="MobiDB-lite"/>
    </source>
</evidence>
<evidence type="ECO:0000256" key="1">
    <source>
        <dbReference type="SAM" id="Coils"/>
    </source>
</evidence>
<protein>
    <submittedName>
        <fullName evidence="3">Uncharacterized protein</fullName>
    </submittedName>
</protein>
<evidence type="ECO:0000313" key="3">
    <source>
        <dbReference type="EMBL" id="CAE0655191.1"/>
    </source>
</evidence>
<sequence length="275" mass="31296">MAASRPSRLNTKASKTSRKKPKVCCSPKLYGDRFDSGNELLQRLKKDLSSITNDKADPKSSKFNFTPLNHQIAEITKQRDAAIKKGSALAIELKKIMEKRVDEGEELVRCVQRIVTVSKKPGYIEYPPEKKPELEPIKKITTELENLQREIDNMNIEIEKLRKDERKRQQKQMDALNRHCLRMSDQRTGKAPPKNKTVTSDQQNINTQVTSFKQWFSDYGSPKLKNNVEGQPMLSTFKKSKVRLKNYGIKDDGKPGRTTGCTSLGSTLKRGTLIS</sequence>
<proteinExistence type="predicted"/>
<accession>A0A7S4DKF7</accession>
<keyword evidence="1" id="KW-0175">Coiled coil</keyword>
<name>A0A7S4DKF7_9EUKA</name>
<feature type="coiled-coil region" evidence="1">
    <location>
        <begin position="137"/>
        <end position="171"/>
    </location>
</feature>
<organism evidence="3">
    <name type="scientific">Lotharella globosa</name>
    <dbReference type="NCBI Taxonomy" id="91324"/>
    <lineage>
        <taxon>Eukaryota</taxon>
        <taxon>Sar</taxon>
        <taxon>Rhizaria</taxon>
        <taxon>Cercozoa</taxon>
        <taxon>Chlorarachniophyceae</taxon>
        <taxon>Lotharella</taxon>
    </lineage>
</organism>